<dbReference type="PRINTS" id="PR00778">
    <property type="entry name" value="HTHARSR"/>
</dbReference>
<dbReference type="PANTHER" id="PTHR43132:SF6">
    <property type="entry name" value="HTH-TYPE TRANSCRIPTIONAL REPRESSOR CZRA"/>
    <property type="match status" value="1"/>
</dbReference>
<dbReference type="SMART" id="SM00418">
    <property type="entry name" value="HTH_ARSR"/>
    <property type="match status" value="1"/>
</dbReference>
<keyword evidence="2" id="KW-0238">DNA-binding</keyword>
<dbReference type="GO" id="GO:0003700">
    <property type="term" value="F:DNA-binding transcription factor activity"/>
    <property type="evidence" value="ECO:0007669"/>
    <property type="project" value="InterPro"/>
</dbReference>
<dbReference type="GeneID" id="42456748"/>
<evidence type="ECO:0000313" key="8">
    <source>
        <dbReference type="Proteomes" id="UP000480929"/>
    </source>
</evidence>
<keyword evidence="3" id="KW-0804">Transcription</keyword>
<dbReference type="InterPro" id="IPR036388">
    <property type="entry name" value="WH-like_DNA-bd_sf"/>
</dbReference>
<dbReference type="CDD" id="cd00090">
    <property type="entry name" value="HTH_ARSR"/>
    <property type="match status" value="1"/>
</dbReference>
<dbReference type="GO" id="GO:0003677">
    <property type="term" value="F:DNA binding"/>
    <property type="evidence" value="ECO:0007669"/>
    <property type="project" value="UniProtKB-KW"/>
</dbReference>
<keyword evidence="1" id="KW-0805">Transcription regulation</keyword>
<keyword evidence="8" id="KW-1185">Reference proteome</keyword>
<dbReference type="PROSITE" id="PS50987">
    <property type="entry name" value="HTH_ARSR_2"/>
    <property type="match status" value="1"/>
</dbReference>
<evidence type="ECO:0000313" key="6">
    <source>
        <dbReference type="EMBL" id="MSC33952.1"/>
    </source>
</evidence>
<dbReference type="Pfam" id="PF01022">
    <property type="entry name" value="HTH_5"/>
    <property type="match status" value="1"/>
</dbReference>
<dbReference type="AlphaFoldDB" id="A0A6N7S994"/>
<reference evidence="7 8" key="1">
    <citation type="journal article" date="2019" name="Nat. Med.">
        <title>A library of human gut bacterial isolates paired with longitudinal multiomics data enables mechanistic microbiome research.</title>
        <authorList>
            <person name="Poyet M."/>
            <person name="Groussin M."/>
            <person name="Gibbons S.M."/>
            <person name="Avila-Pacheco J."/>
            <person name="Jiang X."/>
            <person name="Kearney S.M."/>
            <person name="Perrotta A.R."/>
            <person name="Berdy B."/>
            <person name="Zhao S."/>
            <person name="Lieberman T.D."/>
            <person name="Swanson P.K."/>
            <person name="Smith M."/>
            <person name="Roesemann S."/>
            <person name="Alexander J.E."/>
            <person name="Rich S.A."/>
            <person name="Livny J."/>
            <person name="Vlamakis H."/>
            <person name="Clish C."/>
            <person name="Bullock K."/>
            <person name="Deik A."/>
            <person name="Scott J."/>
            <person name="Pierce K.A."/>
            <person name="Xavier R.J."/>
            <person name="Alm E.J."/>
        </authorList>
    </citation>
    <scope>NUCLEOTIDE SEQUENCE [LARGE SCALE GENOMIC DNA]</scope>
    <source>
        <strain evidence="5 7">BIOML-A4</strain>
        <strain evidence="6 8">BIOML-A5</strain>
    </source>
</reference>
<accession>A0A6N7S994</accession>
<dbReference type="PANTHER" id="PTHR43132">
    <property type="entry name" value="ARSENICAL RESISTANCE OPERON REPRESSOR ARSR-RELATED"/>
    <property type="match status" value="1"/>
</dbReference>
<dbReference type="Proteomes" id="UP000433575">
    <property type="component" value="Unassembled WGS sequence"/>
</dbReference>
<evidence type="ECO:0000256" key="2">
    <source>
        <dbReference type="ARBA" id="ARBA00023125"/>
    </source>
</evidence>
<organism evidence="5 7">
    <name type="scientific">Holdemania massiliensis</name>
    <dbReference type="NCBI Taxonomy" id="1468449"/>
    <lineage>
        <taxon>Bacteria</taxon>
        <taxon>Bacillati</taxon>
        <taxon>Bacillota</taxon>
        <taxon>Erysipelotrichia</taxon>
        <taxon>Erysipelotrichales</taxon>
        <taxon>Erysipelotrichaceae</taxon>
        <taxon>Holdemania</taxon>
    </lineage>
</organism>
<dbReference type="InterPro" id="IPR001845">
    <property type="entry name" value="HTH_ArsR_DNA-bd_dom"/>
</dbReference>
<dbReference type="NCBIfam" id="NF033788">
    <property type="entry name" value="HTH_metalloreg"/>
    <property type="match status" value="1"/>
</dbReference>
<name>A0A6N7S994_9FIRM</name>
<dbReference type="Proteomes" id="UP000480929">
    <property type="component" value="Unassembled WGS sequence"/>
</dbReference>
<feature type="domain" description="HTH arsR-type" evidence="4">
    <location>
        <begin position="14"/>
        <end position="119"/>
    </location>
</feature>
<dbReference type="RefSeq" id="WP_020224925.1">
    <property type="nucleotide sequence ID" value="NZ_AP031450.1"/>
</dbReference>
<evidence type="ECO:0000256" key="3">
    <source>
        <dbReference type="ARBA" id="ARBA00023163"/>
    </source>
</evidence>
<protein>
    <submittedName>
        <fullName evidence="5">Metalloregulator ArsR/SmtB family transcription factor</fullName>
    </submittedName>
</protein>
<dbReference type="Gene3D" id="1.10.10.10">
    <property type="entry name" value="Winged helix-like DNA-binding domain superfamily/Winged helix DNA-binding domain"/>
    <property type="match status" value="1"/>
</dbReference>
<dbReference type="InterPro" id="IPR051011">
    <property type="entry name" value="Metal_resp_trans_reg"/>
</dbReference>
<evidence type="ECO:0000259" key="4">
    <source>
        <dbReference type="PROSITE" id="PS50987"/>
    </source>
</evidence>
<evidence type="ECO:0000313" key="5">
    <source>
        <dbReference type="EMBL" id="MSA90222.1"/>
    </source>
</evidence>
<evidence type="ECO:0000313" key="7">
    <source>
        <dbReference type="Proteomes" id="UP000433575"/>
    </source>
</evidence>
<dbReference type="InterPro" id="IPR036390">
    <property type="entry name" value="WH_DNA-bd_sf"/>
</dbReference>
<comment type="caution">
    <text evidence="5">The sequence shown here is derived from an EMBL/GenBank/DDBJ whole genome shotgun (WGS) entry which is preliminary data.</text>
</comment>
<dbReference type="EMBL" id="WKPJ01000022">
    <property type="protein sequence ID" value="MSA90222.1"/>
    <property type="molecule type" value="Genomic_DNA"/>
</dbReference>
<sequence length="124" mass="13953">MKSDKRECEERVRLIAEGFQQCRSAFTAIGDETRQLILQVLLESDLNGIRVGEIAAKTHLTRPSVSHHLQILKAAGIVAMRQEGTKNYYYLSLKQTQWKAIADLVNLIYASVEHISAADARREG</sequence>
<gene>
    <name evidence="6" type="ORF">GKD88_12560</name>
    <name evidence="5" type="ORF">GKE08_12890</name>
</gene>
<dbReference type="InterPro" id="IPR011991">
    <property type="entry name" value="ArsR-like_HTH"/>
</dbReference>
<dbReference type="SUPFAM" id="SSF46785">
    <property type="entry name" value="Winged helix' DNA-binding domain"/>
    <property type="match status" value="1"/>
</dbReference>
<evidence type="ECO:0000256" key="1">
    <source>
        <dbReference type="ARBA" id="ARBA00023015"/>
    </source>
</evidence>
<proteinExistence type="predicted"/>
<dbReference type="EMBL" id="WKPI01000024">
    <property type="protein sequence ID" value="MSC33952.1"/>
    <property type="molecule type" value="Genomic_DNA"/>
</dbReference>